<gene>
    <name evidence="5" type="ORF">V6U78_08320</name>
</gene>
<evidence type="ECO:0000256" key="3">
    <source>
        <dbReference type="ARBA" id="ARBA00022991"/>
    </source>
</evidence>
<comment type="caution">
    <text evidence="5">The sequence shown here is derived from an EMBL/GenBank/DDBJ whole genome shotgun (WGS) entry which is preliminary data.</text>
</comment>
<name>A0ABW8PXK4_9GAMM</name>
<dbReference type="Gene3D" id="3.30.450.20">
    <property type="entry name" value="PAS domain"/>
    <property type="match status" value="1"/>
</dbReference>
<dbReference type="EMBL" id="JBANFI010000004">
    <property type="protein sequence ID" value="MFK7161038.1"/>
    <property type="molecule type" value="Genomic_DNA"/>
</dbReference>
<evidence type="ECO:0000313" key="5">
    <source>
        <dbReference type="EMBL" id="MFK7161038.1"/>
    </source>
</evidence>
<accession>A0ABW8PXK4</accession>
<keyword evidence="6" id="KW-1185">Reference proteome</keyword>
<sequence length="121" mass="13898">MEMLSIGSSEPQTWFCHLELSALHLTSVLLDAEGRILEYQTSLPALAEKMPTYLGRHFFTEVAPSTNHAEFRGRFEEGVRLQRLNVIFESIFKDQGYPAKTVVHMRKGPESDTYQLLFSYL</sequence>
<evidence type="ECO:0000256" key="2">
    <source>
        <dbReference type="ARBA" id="ARBA00022606"/>
    </source>
</evidence>
<evidence type="ECO:0008006" key="7">
    <source>
        <dbReference type="Google" id="ProtNLM"/>
    </source>
</evidence>
<dbReference type="Proteomes" id="UP001621714">
    <property type="component" value="Unassembled WGS sequence"/>
</dbReference>
<evidence type="ECO:0000256" key="1">
    <source>
        <dbReference type="ARBA" id="ARBA00022543"/>
    </source>
</evidence>
<dbReference type="InterPro" id="IPR012130">
    <property type="entry name" value="PYP"/>
</dbReference>
<evidence type="ECO:0000313" key="6">
    <source>
        <dbReference type="Proteomes" id="UP001621714"/>
    </source>
</evidence>
<dbReference type="PIRSF" id="PIRSF000087">
    <property type="entry name" value="PYP"/>
    <property type="match status" value="1"/>
</dbReference>
<proteinExistence type="predicted"/>
<keyword evidence="4" id="KW-0675">Receptor</keyword>
<organism evidence="5 6">
    <name type="scientific">Marinospirillum alkalitolerans</name>
    <dbReference type="NCBI Taxonomy" id="3123374"/>
    <lineage>
        <taxon>Bacteria</taxon>
        <taxon>Pseudomonadati</taxon>
        <taxon>Pseudomonadota</taxon>
        <taxon>Gammaproteobacteria</taxon>
        <taxon>Oceanospirillales</taxon>
        <taxon>Oceanospirillaceae</taxon>
        <taxon>Marinospirillum</taxon>
    </lineage>
</organism>
<dbReference type="RefSeq" id="WP_405339330.1">
    <property type="nucleotide sequence ID" value="NZ_JBANFI010000004.1"/>
</dbReference>
<keyword evidence="1" id="KW-0600">Photoreceptor protein</keyword>
<reference evidence="5 6" key="1">
    <citation type="submission" date="2024-02" db="EMBL/GenBank/DDBJ databases">
        <title>Marinospirillum sp. MEB 164 isolated from Lonar lake sediment.</title>
        <authorList>
            <person name="Joshi A."/>
            <person name="Thite S."/>
        </authorList>
    </citation>
    <scope>NUCLEOTIDE SEQUENCE [LARGE SCALE GENOMIC DNA]</scope>
    <source>
        <strain evidence="5 6">MEB164</strain>
    </source>
</reference>
<evidence type="ECO:0000256" key="4">
    <source>
        <dbReference type="ARBA" id="ARBA00023170"/>
    </source>
</evidence>
<keyword evidence="3" id="KW-0157">Chromophore</keyword>
<protein>
    <recommendedName>
        <fullName evidence="7">PAS fold-containing protein</fullName>
    </recommendedName>
</protein>
<keyword evidence="2" id="KW-0716">Sensory transduction</keyword>